<reference evidence="5" key="1">
    <citation type="journal article" date="2024" name="IScience">
        <title>Strigolactones Initiate the Formation of Haustorium-like Structures in Castilleja.</title>
        <authorList>
            <person name="Buerger M."/>
            <person name="Peterson D."/>
            <person name="Chory J."/>
        </authorList>
    </citation>
    <scope>NUCLEOTIDE SEQUENCE [LARGE SCALE GENOMIC DNA]</scope>
</reference>
<feature type="compositionally biased region" description="Polar residues" evidence="2">
    <location>
        <begin position="13"/>
        <end position="22"/>
    </location>
</feature>
<proteinExistence type="inferred from homology"/>
<comment type="similarity">
    <text evidence="1">Belongs to the fantastic four family.</text>
</comment>
<feature type="domain" description="FAF" evidence="3">
    <location>
        <begin position="133"/>
        <end position="181"/>
    </location>
</feature>
<dbReference type="AlphaFoldDB" id="A0ABD3E460"/>
<accession>A0ABD3E460</accession>
<evidence type="ECO:0000256" key="1">
    <source>
        <dbReference type="ARBA" id="ARBA00008690"/>
    </source>
</evidence>
<evidence type="ECO:0000313" key="4">
    <source>
        <dbReference type="EMBL" id="KAL3648842.1"/>
    </source>
</evidence>
<dbReference type="EMBL" id="JAVIJP010000007">
    <property type="protein sequence ID" value="KAL3648842.1"/>
    <property type="molecule type" value="Genomic_DNA"/>
</dbReference>
<gene>
    <name evidence="4" type="ORF">CASFOL_005245</name>
</gene>
<dbReference type="PANTHER" id="PTHR33155">
    <property type="entry name" value="FANTASTIC FOUR-LIKE PROTEIN (DUF3049)"/>
    <property type="match status" value="1"/>
</dbReference>
<keyword evidence="5" id="KW-1185">Reference proteome</keyword>
<protein>
    <recommendedName>
        <fullName evidence="3">FAF domain-containing protein</fullName>
    </recommendedName>
</protein>
<feature type="compositionally biased region" description="Basic and acidic residues" evidence="2">
    <location>
        <begin position="218"/>
        <end position="229"/>
    </location>
</feature>
<organism evidence="4 5">
    <name type="scientific">Castilleja foliolosa</name>
    <dbReference type="NCBI Taxonomy" id="1961234"/>
    <lineage>
        <taxon>Eukaryota</taxon>
        <taxon>Viridiplantae</taxon>
        <taxon>Streptophyta</taxon>
        <taxon>Embryophyta</taxon>
        <taxon>Tracheophyta</taxon>
        <taxon>Spermatophyta</taxon>
        <taxon>Magnoliopsida</taxon>
        <taxon>eudicotyledons</taxon>
        <taxon>Gunneridae</taxon>
        <taxon>Pentapetalae</taxon>
        <taxon>asterids</taxon>
        <taxon>lamiids</taxon>
        <taxon>Lamiales</taxon>
        <taxon>Orobanchaceae</taxon>
        <taxon>Pedicularideae</taxon>
        <taxon>Castillejinae</taxon>
        <taxon>Castilleja</taxon>
    </lineage>
</organism>
<sequence>MTFLTHEFVSYKPDSSFSSWSHNEPENNKTRPTNIEKTRETDKSNNEKPNTWDFTQALVNNSYGSETDSTKVYVHPLDKSSTFWLSSKSLEMCTEGLGCETGNNFYSGLDEFSDLVSKTRNKPAKKKISKKIDFPPPLTSISGEMQSCRENGRLVIKASAFSSTGSCFKAERENGRLRLCLVKRNDEIENMDDEVEKDCDEIEKGGDQNGRLLGGEWSRSRCNGDESGNKRMPSLPFCVAIS</sequence>
<name>A0ABD3E460_9LAMI</name>
<feature type="region of interest" description="Disordered" evidence="2">
    <location>
        <begin position="201"/>
        <end position="229"/>
    </location>
</feature>
<dbReference type="Pfam" id="PF11250">
    <property type="entry name" value="FAF"/>
    <property type="match status" value="1"/>
</dbReference>
<dbReference type="PANTHER" id="PTHR33155:SF8">
    <property type="entry name" value="PROTEIN FANTASTIC FOUR 1"/>
    <property type="match status" value="1"/>
</dbReference>
<evidence type="ECO:0000313" key="5">
    <source>
        <dbReference type="Proteomes" id="UP001632038"/>
    </source>
</evidence>
<dbReference type="InterPro" id="IPR046431">
    <property type="entry name" value="FAF_dom"/>
</dbReference>
<dbReference type="InterPro" id="IPR021410">
    <property type="entry name" value="FAF"/>
</dbReference>
<feature type="compositionally biased region" description="Basic and acidic residues" evidence="2">
    <location>
        <begin position="23"/>
        <end position="46"/>
    </location>
</feature>
<feature type="region of interest" description="Disordered" evidence="2">
    <location>
        <begin position="12"/>
        <end position="51"/>
    </location>
</feature>
<comment type="caution">
    <text evidence="4">The sequence shown here is derived from an EMBL/GenBank/DDBJ whole genome shotgun (WGS) entry which is preliminary data.</text>
</comment>
<evidence type="ECO:0000259" key="3">
    <source>
        <dbReference type="Pfam" id="PF11250"/>
    </source>
</evidence>
<dbReference type="Proteomes" id="UP001632038">
    <property type="component" value="Unassembled WGS sequence"/>
</dbReference>
<evidence type="ECO:0000256" key="2">
    <source>
        <dbReference type="SAM" id="MobiDB-lite"/>
    </source>
</evidence>